<evidence type="ECO:0000313" key="2">
    <source>
        <dbReference type="EMBL" id="MFG6447217.1"/>
    </source>
</evidence>
<name>A0ABW7FSA7_9BURK</name>
<feature type="transmembrane region" description="Helical" evidence="1">
    <location>
        <begin position="54"/>
        <end position="75"/>
    </location>
</feature>
<comment type="caution">
    <text evidence="2">The sequence shown here is derived from an EMBL/GenBank/DDBJ whole genome shotgun (WGS) entry which is preliminary data.</text>
</comment>
<organism evidence="2 3">
    <name type="scientific">Roseateles rivi</name>
    <dbReference type="NCBI Taxonomy" id="3299028"/>
    <lineage>
        <taxon>Bacteria</taxon>
        <taxon>Pseudomonadati</taxon>
        <taxon>Pseudomonadota</taxon>
        <taxon>Betaproteobacteria</taxon>
        <taxon>Burkholderiales</taxon>
        <taxon>Sphaerotilaceae</taxon>
        <taxon>Roseateles</taxon>
    </lineage>
</organism>
<feature type="transmembrane region" description="Helical" evidence="1">
    <location>
        <begin position="298"/>
        <end position="316"/>
    </location>
</feature>
<dbReference type="EMBL" id="JBIGHZ010000001">
    <property type="protein sequence ID" value="MFG6447217.1"/>
    <property type="molecule type" value="Genomic_DNA"/>
</dbReference>
<accession>A0ABW7FSA7</accession>
<keyword evidence="3" id="KW-1185">Reference proteome</keyword>
<protein>
    <recommendedName>
        <fullName evidence="4">NnrS family protein</fullName>
    </recommendedName>
</protein>
<evidence type="ECO:0000313" key="3">
    <source>
        <dbReference type="Proteomes" id="UP001606099"/>
    </source>
</evidence>
<dbReference type="Proteomes" id="UP001606099">
    <property type="component" value="Unassembled WGS sequence"/>
</dbReference>
<reference evidence="2 3" key="1">
    <citation type="submission" date="2024-08" db="EMBL/GenBank/DDBJ databases">
        <authorList>
            <person name="Lu H."/>
        </authorList>
    </citation>
    <scope>NUCLEOTIDE SEQUENCE [LARGE SCALE GENOMIC DNA]</scope>
    <source>
        <strain evidence="2 3">BYS180W</strain>
    </source>
</reference>
<feature type="transmembrane region" description="Helical" evidence="1">
    <location>
        <begin position="267"/>
        <end position="286"/>
    </location>
</feature>
<proteinExistence type="predicted"/>
<gene>
    <name evidence="2" type="ORF">ACG0Z6_03045</name>
</gene>
<feature type="transmembrane region" description="Helical" evidence="1">
    <location>
        <begin position="130"/>
        <end position="151"/>
    </location>
</feature>
<evidence type="ECO:0000256" key="1">
    <source>
        <dbReference type="SAM" id="Phobius"/>
    </source>
</evidence>
<dbReference type="RefSeq" id="WP_394458585.1">
    <property type="nucleotide sequence ID" value="NZ_JBIGHZ010000001.1"/>
</dbReference>
<feature type="transmembrane region" description="Helical" evidence="1">
    <location>
        <begin position="237"/>
        <end position="255"/>
    </location>
</feature>
<feature type="transmembrane region" description="Helical" evidence="1">
    <location>
        <begin position="96"/>
        <end position="118"/>
    </location>
</feature>
<keyword evidence="1" id="KW-0812">Transmembrane</keyword>
<feature type="transmembrane region" description="Helical" evidence="1">
    <location>
        <begin position="21"/>
        <end position="42"/>
    </location>
</feature>
<evidence type="ECO:0008006" key="4">
    <source>
        <dbReference type="Google" id="ProtNLM"/>
    </source>
</evidence>
<feature type="transmembrane region" description="Helical" evidence="1">
    <location>
        <begin position="328"/>
        <end position="346"/>
    </location>
</feature>
<keyword evidence="1" id="KW-1133">Transmembrane helix</keyword>
<sequence length="373" mass="40722">MNTIHKLLCPWRTPHSPLMALDDWAVLATLSSLVALALVGLSGFGMPAAAVQTALLWIVGAGVARQAWALARLALLQRHSRLRLAPRAAHQSLRKTVMATLLWVSVVLALPALALAWLHPQLVQGSGRRWLLVICGSAVLGALGALAHSAWQRRRLQPVLSHALDPTHASGVIWTALMLALFTLPSELHFWRMSGILVGALYLSRNLRCGPMCSWTVLAPAQPNLATQLLRHTAPHLALAWLLALVANLLLSWLVGMPLADERFNPWGLWITLVPPGLMLCLALVLRALWPQVRAAAPWSWALGLGVVVAMSVAMRDSIVTPASNTGVALYLGVELLACALLWLWARQLWQGHDRGALLRDRQQQLEQLRALS</sequence>
<keyword evidence="1" id="KW-0472">Membrane</keyword>